<dbReference type="EMBL" id="KB007805">
    <property type="protein sequence ID" value="ELR25298.1"/>
    <property type="molecule type" value="Genomic_DNA"/>
</dbReference>
<evidence type="ECO:0000313" key="12">
    <source>
        <dbReference type="Proteomes" id="UP000011083"/>
    </source>
</evidence>
<accession>L8HKU7</accession>
<dbReference type="GO" id="GO:0045027">
    <property type="term" value="F:DNA end binding"/>
    <property type="evidence" value="ECO:0007669"/>
    <property type="project" value="TreeGrafter"/>
</dbReference>
<keyword evidence="4" id="KW-0234">DNA repair</keyword>
<organism evidence="11 12">
    <name type="scientific">Acanthamoeba castellanii (strain ATCC 30010 / Neff)</name>
    <dbReference type="NCBI Taxonomy" id="1257118"/>
    <lineage>
        <taxon>Eukaryota</taxon>
        <taxon>Amoebozoa</taxon>
        <taxon>Discosea</taxon>
        <taxon>Longamoebia</taxon>
        <taxon>Centramoebida</taxon>
        <taxon>Acanthamoebidae</taxon>
        <taxon>Acanthamoeba</taxon>
    </lineage>
</organism>
<feature type="domain" description="XLF-like N-terminal" evidence="10">
    <location>
        <begin position="30"/>
        <end position="139"/>
    </location>
</feature>
<dbReference type="Gene3D" id="1.10.287.450">
    <property type="entry name" value="Helix hairpin bin"/>
    <property type="match status" value="1"/>
</dbReference>
<dbReference type="KEGG" id="acan:ACA1_290740"/>
<feature type="region of interest" description="Disordered" evidence="9">
    <location>
        <begin position="266"/>
        <end position="353"/>
    </location>
</feature>
<dbReference type="PANTHER" id="PTHR32235:SF1">
    <property type="entry name" value="NON-HOMOLOGOUS END-JOINING FACTOR 1"/>
    <property type="match status" value="1"/>
</dbReference>
<proteinExistence type="inferred from homology"/>
<dbReference type="InterPro" id="IPR038051">
    <property type="entry name" value="XRCC4-like_N_sf"/>
</dbReference>
<sequence length="382" mass="42897">METDLVIDELSSEPWGTLVVPATAELLGGPETTTSYFIKSKFSSASYTFLVTDLTSVWVQSCDRADVKRLKQEFNPLVDTPVARILLLVKQSLVDVAIGRREHSAQVKHQIDLQADGRLSVQFSTKIDFYRFKWTFDCAPLTGEEQRIAFLRTSFLQPLLVITSELQQQLRELKNIIALKDAEIAEYRSKGIKLPKAVQTARFDPEGFEDRRLASSSFKRTLREPTFSLDDVTGKIYQKLTAHHQDQEEKKVLSRQASCASLPLSTESASALTPSTFESSGSLSPGESKRKRMRPAAQPTVDVPSLSLSEASDEGPQSQQDWSSPSRRSPGPAREAVNPLSYQESPEETSRKVALRQRLEALAKKKEDKKQVKTTKRKFQFI</sequence>
<evidence type="ECO:0000256" key="5">
    <source>
        <dbReference type="ARBA" id="ARBA00023242"/>
    </source>
</evidence>
<keyword evidence="8" id="KW-0175">Coiled coil</keyword>
<evidence type="ECO:0000256" key="6">
    <source>
        <dbReference type="ARBA" id="ARBA00025747"/>
    </source>
</evidence>
<dbReference type="STRING" id="1257118.L8HKU7"/>
<evidence type="ECO:0000256" key="4">
    <source>
        <dbReference type="ARBA" id="ARBA00023204"/>
    </source>
</evidence>
<dbReference type="InterPro" id="IPR015381">
    <property type="entry name" value="XLF-like_N"/>
</dbReference>
<evidence type="ECO:0000256" key="7">
    <source>
        <dbReference type="ARBA" id="ARBA00044529"/>
    </source>
</evidence>
<dbReference type="GeneID" id="14926346"/>
<keyword evidence="3" id="KW-0238">DNA-binding</keyword>
<reference evidence="11 12" key="1">
    <citation type="journal article" date="2013" name="Genome Biol.">
        <title>Genome of Acanthamoeba castellanii highlights extensive lateral gene transfer and early evolution of tyrosine kinase signaling.</title>
        <authorList>
            <person name="Clarke M."/>
            <person name="Lohan A.J."/>
            <person name="Liu B."/>
            <person name="Lagkouvardos I."/>
            <person name="Roy S."/>
            <person name="Zafar N."/>
            <person name="Bertelli C."/>
            <person name="Schilde C."/>
            <person name="Kianianmomeni A."/>
            <person name="Burglin T.R."/>
            <person name="Frech C."/>
            <person name="Turcotte B."/>
            <person name="Kopec K.O."/>
            <person name="Synnott J.M."/>
            <person name="Choo C."/>
            <person name="Paponov I."/>
            <person name="Finkler A."/>
            <person name="Soon Heng Tan C."/>
            <person name="Hutchins A.P."/>
            <person name="Weinmeier T."/>
            <person name="Rattei T."/>
            <person name="Chu J.S."/>
            <person name="Gimenez G."/>
            <person name="Irimia M."/>
            <person name="Rigden D.J."/>
            <person name="Fitzpatrick D.A."/>
            <person name="Lorenzo-Morales J."/>
            <person name="Bateman A."/>
            <person name="Chiu C.H."/>
            <person name="Tang P."/>
            <person name="Hegemann P."/>
            <person name="Fromm H."/>
            <person name="Raoult D."/>
            <person name="Greub G."/>
            <person name="Miranda-Saavedra D."/>
            <person name="Chen N."/>
            <person name="Nash P."/>
            <person name="Ginger M.L."/>
            <person name="Horn M."/>
            <person name="Schaap P."/>
            <person name="Caler L."/>
            <person name="Loftus B."/>
        </authorList>
    </citation>
    <scope>NUCLEOTIDE SEQUENCE [LARGE SCALE GENOMIC DNA]</scope>
    <source>
        <strain evidence="11 12">Neff</strain>
    </source>
</reference>
<dbReference type="CDD" id="cd22285">
    <property type="entry name" value="HD_XLF_N"/>
    <property type="match status" value="1"/>
</dbReference>
<dbReference type="AlphaFoldDB" id="L8HKU7"/>
<comment type="similarity">
    <text evidence="6">Belongs to the XRCC4-XLF family. XLF subfamily.</text>
</comment>
<feature type="coiled-coil region" evidence="8">
    <location>
        <begin position="163"/>
        <end position="190"/>
    </location>
</feature>
<dbReference type="GO" id="GO:0032807">
    <property type="term" value="C:DNA ligase IV complex"/>
    <property type="evidence" value="ECO:0007669"/>
    <property type="project" value="TreeGrafter"/>
</dbReference>
<comment type="subcellular location">
    <subcellularLocation>
        <location evidence="1">Nucleus</location>
    </subcellularLocation>
</comment>
<gene>
    <name evidence="11" type="ORF">ACA1_290740</name>
</gene>
<evidence type="ECO:0000256" key="1">
    <source>
        <dbReference type="ARBA" id="ARBA00004123"/>
    </source>
</evidence>
<dbReference type="GO" id="GO:0006303">
    <property type="term" value="P:double-strand break repair via nonhomologous end joining"/>
    <property type="evidence" value="ECO:0007669"/>
    <property type="project" value="UniProtKB-ARBA"/>
</dbReference>
<evidence type="ECO:0000256" key="9">
    <source>
        <dbReference type="SAM" id="MobiDB-lite"/>
    </source>
</evidence>
<keyword evidence="5" id="KW-0539">Nucleus</keyword>
<dbReference type="Proteomes" id="UP000011083">
    <property type="component" value="Unassembled WGS sequence"/>
</dbReference>
<dbReference type="OrthoDB" id="2155935at2759"/>
<dbReference type="InterPro" id="IPR052287">
    <property type="entry name" value="NHEJ_factor"/>
</dbReference>
<feature type="compositionally biased region" description="Polar residues" evidence="9">
    <location>
        <begin position="306"/>
        <end position="322"/>
    </location>
</feature>
<dbReference type="Gene3D" id="2.170.210.10">
    <property type="entry name" value="DNA double-strand break repair and VJ recombination XRCC4, N-terminal"/>
    <property type="match status" value="1"/>
</dbReference>
<evidence type="ECO:0000256" key="8">
    <source>
        <dbReference type="SAM" id="Coils"/>
    </source>
</evidence>
<evidence type="ECO:0000256" key="3">
    <source>
        <dbReference type="ARBA" id="ARBA00023125"/>
    </source>
</evidence>
<protein>
    <recommendedName>
        <fullName evidence="7">Non-homologous end-joining factor 1</fullName>
    </recommendedName>
</protein>
<dbReference type="Pfam" id="PF09302">
    <property type="entry name" value="XLF"/>
    <property type="match status" value="1"/>
</dbReference>
<keyword evidence="2" id="KW-0227">DNA damage</keyword>
<keyword evidence="12" id="KW-1185">Reference proteome</keyword>
<feature type="compositionally biased region" description="Polar residues" evidence="9">
    <location>
        <begin position="266"/>
        <end position="285"/>
    </location>
</feature>
<dbReference type="VEuPathDB" id="AmoebaDB:ACA1_290740"/>
<dbReference type="PANTHER" id="PTHR32235">
    <property type="entry name" value="NON-HOMOLOGOUS END-JOINING FACTOR 1"/>
    <property type="match status" value="1"/>
</dbReference>
<evidence type="ECO:0000256" key="2">
    <source>
        <dbReference type="ARBA" id="ARBA00022763"/>
    </source>
</evidence>
<name>L8HKU7_ACACF</name>
<dbReference type="RefSeq" id="XP_004368053.1">
    <property type="nucleotide sequence ID" value="XM_004367996.1"/>
</dbReference>
<evidence type="ECO:0000259" key="10">
    <source>
        <dbReference type="Pfam" id="PF09302"/>
    </source>
</evidence>
<evidence type="ECO:0000313" key="11">
    <source>
        <dbReference type="EMBL" id="ELR25298.1"/>
    </source>
</evidence>